<feature type="compositionally biased region" description="Polar residues" evidence="1">
    <location>
        <begin position="150"/>
        <end position="171"/>
    </location>
</feature>
<protein>
    <submittedName>
        <fullName evidence="2">Uncharacterized protein</fullName>
    </submittedName>
</protein>
<sequence>MTSVLDLTTCIPLRTPRNWDILQKRPQNSEFRKGITKEKRLLPLSILVKIKGPPKLVDSYTKNMGPTPRPETRDSTFNASCTPVNITVFSDGRTTLTRDKDKKGSLVLRPALQQSKQVPGRYFPKPTLTEEQQKFIVGKDREIEKDRPEQNSATSLVSTKSKGISRATSDVTSRHSRRNFTNSVNPRILHTRRTLFDREDRSNTMFSYSFKSTSVAGHVLGDSQEADGMKKASSVNRHVTFPEKTLTFHEMLTGTTKTLHDRKEVQSAPSGDQLVPQTDSAKVEPLQVSI</sequence>
<name>A0A8W8JL47_MAGGI</name>
<evidence type="ECO:0000256" key="1">
    <source>
        <dbReference type="SAM" id="MobiDB-lite"/>
    </source>
</evidence>
<dbReference type="EnsemblMetazoa" id="G1908.2">
    <property type="protein sequence ID" value="G1908.2:cds"/>
    <property type="gene ID" value="G1908"/>
</dbReference>
<dbReference type="Proteomes" id="UP000005408">
    <property type="component" value="Unassembled WGS sequence"/>
</dbReference>
<dbReference type="AlphaFoldDB" id="A0A8W8JL47"/>
<reference evidence="2" key="1">
    <citation type="submission" date="2022-08" db="UniProtKB">
        <authorList>
            <consortium name="EnsemblMetazoa"/>
        </authorList>
    </citation>
    <scope>IDENTIFICATION</scope>
    <source>
        <strain evidence="2">05x7-T-G4-1.051#20</strain>
    </source>
</reference>
<proteinExistence type="predicted"/>
<organism evidence="2 3">
    <name type="scientific">Magallana gigas</name>
    <name type="common">Pacific oyster</name>
    <name type="synonym">Crassostrea gigas</name>
    <dbReference type="NCBI Taxonomy" id="29159"/>
    <lineage>
        <taxon>Eukaryota</taxon>
        <taxon>Metazoa</taxon>
        <taxon>Spiralia</taxon>
        <taxon>Lophotrochozoa</taxon>
        <taxon>Mollusca</taxon>
        <taxon>Bivalvia</taxon>
        <taxon>Autobranchia</taxon>
        <taxon>Pteriomorphia</taxon>
        <taxon>Ostreida</taxon>
        <taxon>Ostreoidea</taxon>
        <taxon>Ostreidae</taxon>
        <taxon>Magallana</taxon>
    </lineage>
</organism>
<feature type="region of interest" description="Disordered" evidence="1">
    <location>
        <begin position="262"/>
        <end position="290"/>
    </location>
</feature>
<dbReference type="EnsemblMetazoa" id="G1908.3">
    <property type="protein sequence ID" value="G1908.3:cds"/>
    <property type="gene ID" value="G1908"/>
</dbReference>
<keyword evidence="3" id="KW-1185">Reference proteome</keyword>
<accession>A0A8W8JL47</accession>
<feature type="compositionally biased region" description="Basic and acidic residues" evidence="1">
    <location>
        <begin position="140"/>
        <end position="149"/>
    </location>
</feature>
<dbReference type="EnsemblMetazoa" id="G1908.4">
    <property type="protein sequence ID" value="G1908.4:cds"/>
    <property type="gene ID" value="G1908"/>
</dbReference>
<feature type="region of interest" description="Disordered" evidence="1">
    <location>
        <begin position="58"/>
        <end position="78"/>
    </location>
</feature>
<feature type="compositionally biased region" description="Polar residues" evidence="1">
    <location>
        <begin position="267"/>
        <end position="280"/>
    </location>
</feature>
<feature type="region of interest" description="Disordered" evidence="1">
    <location>
        <begin position="140"/>
        <end position="178"/>
    </location>
</feature>
<evidence type="ECO:0000313" key="2">
    <source>
        <dbReference type="EnsemblMetazoa" id="G1908.2:cds"/>
    </source>
</evidence>
<evidence type="ECO:0000313" key="3">
    <source>
        <dbReference type="Proteomes" id="UP000005408"/>
    </source>
</evidence>